<dbReference type="GO" id="GO:0005666">
    <property type="term" value="C:RNA polymerase III complex"/>
    <property type="evidence" value="ECO:0007669"/>
    <property type="project" value="TreeGrafter"/>
</dbReference>
<dbReference type="AlphaFoldDB" id="A0A0L0P500"/>
<dbReference type="VEuPathDB" id="FungiDB:CJJ07_000558"/>
<evidence type="ECO:0000313" key="2">
    <source>
        <dbReference type="EMBL" id="KNE01379.1"/>
    </source>
</evidence>
<evidence type="ECO:0000313" key="3">
    <source>
        <dbReference type="Proteomes" id="UP000037122"/>
    </source>
</evidence>
<dbReference type="PANTHER" id="PTHR12069">
    <property type="entry name" value="DNA-DIRECTED RNA POLYMERASES III 80 KDA POLYPEPTIDE RNA POLYMERASE III SUBUNIT 5"/>
    <property type="match status" value="1"/>
</dbReference>
<gene>
    <name evidence="2" type="ORF">QG37_01566</name>
</gene>
<dbReference type="InterPro" id="IPR006886">
    <property type="entry name" value="RNA_pol_III_Rpc5"/>
</dbReference>
<reference evidence="3" key="1">
    <citation type="journal article" date="2015" name="BMC Genomics">
        <title>Draft genome of a commonly misdiagnosed multidrug resistant pathogen Candida auris.</title>
        <authorList>
            <person name="Chatterjee S."/>
            <person name="Alampalli S.V."/>
            <person name="Nageshan R.K."/>
            <person name="Chettiar S.T."/>
            <person name="Joshi S."/>
            <person name="Tatu U.S."/>
        </authorList>
    </citation>
    <scope>NUCLEOTIDE SEQUENCE [LARGE SCALE GENOMIC DNA]</scope>
    <source>
        <strain evidence="3">6684</strain>
    </source>
</reference>
<feature type="region of interest" description="Disordered" evidence="1">
    <location>
        <begin position="1"/>
        <end position="33"/>
    </location>
</feature>
<dbReference type="VEuPathDB" id="FungiDB:B9J08_000721"/>
<sequence>MDKKDLFVAEDEDVSESPALDEYQDTNDVPMDEEEDDPVILTMPILHGSLPHRSSQSLHVLQYANRPKSRPFDQEPLKSSIKMGTKVLEVKVPMDTNKFYDEGRAEELGSRVTTSNLNGVLTGTDGGLYVGHIIERDGDLQMVLVPVDSTAQLKPLFKYIDDLESARTAHTRQEVNTLEPAKQNAVHVLQTAAKASNQLLSEGHVGGLGSCLKHVKKFDEEPWNRLSWRCTDDSSAQRLLEHLKAPSREVIETSTTFDEFA</sequence>
<dbReference type="VEuPathDB" id="FungiDB:QG37_01566"/>
<dbReference type="EMBL" id="LGST01000012">
    <property type="protein sequence ID" value="KNE01379.1"/>
    <property type="molecule type" value="Genomic_DNA"/>
</dbReference>
<comment type="caution">
    <text evidence="2">The sequence shown here is derived from an EMBL/GenBank/DDBJ whole genome shotgun (WGS) entry which is preliminary data.</text>
</comment>
<dbReference type="Proteomes" id="UP000037122">
    <property type="component" value="Unassembled WGS sequence"/>
</dbReference>
<dbReference type="PANTHER" id="PTHR12069:SF0">
    <property type="entry name" value="DNA-DIRECTED RNA POLYMERASE III SUBUNIT RPC5"/>
    <property type="match status" value="1"/>
</dbReference>
<evidence type="ECO:0000256" key="1">
    <source>
        <dbReference type="SAM" id="MobiDB-lite"/>
    </source>
</evidence>
<evidence type="ECO:0008006" key="4">
    <source>
        <dbReference type="Google" id="ProtNLM"/>
    </source>
</evidence>
<dbReference type="Pfam" id="PF04801">
    <property type="entry name" value="RPC5"/>
    <property type="match status" value="1"/>
</dbReference>
<dbReference type="VEuPathDB" id="FungiDB:CJI96_0003378"/>
<feature type="compositionally biased region" description="Acidic residues" evidence="1">
    <location>
        <begin position="22"/>
        <end position="33"/>
    </location>
</feature>
<proteinExistence type="predicted"/>
<protein>
    <recommendedName>
        <fullName evidence="4">DNA-directed RNA polymerase III subunit RPC5</fullName>
    </recommendedName>
</protein>
<dbReference type="GO" id="GO:0042797">
    <property type="term" value="P:tRNA transcription by RNA polymerase III"/>
    <property type="evidence" value="ECO:0007669"/>
    <property type="project" value="TreeGrafter"/>
</dbReference>
<name>A0A0L0P500_CANAR</name>
<accession>A0A0L0P500</accession>
<organism evidence="2 3">
    <name type="scientific">Candidozyma auris</name>
    <name type="common">Yeast</name>
    <name type="synonym">Candida auris</name>
    <dbReference type="NCBI Taxonomy" id="498019"/>
    <lineage>
        <taxon>Eukaryota</taxon>
        <taxon>Fungi</taxon>
        <taxon>Dikarya</taxon>
        <taxon>Ascomycota</taxon>
        <taxon>Saccharomycotina</taxon>
        <taxon>Pichiomycetes</taxon>
        <taxon>Metschnikowiaceae</taxon>
        <taxon>Candidozyma</taxon>
    </lineage>
</organism>
<dbReference type="VEuPathDB" id="FungiDB:CJJ09_002681"/>
<dbReference type="VEuPathDB" id="FungiDB:CJI97_000722"/>